<dbReference type="Proteomes" id="UP001732720">
    <property type="component" value="Chromosome X"/>
</dbReference>
<gene>
    <name evidence="2" type="primary">Xg</name>
</gene>
<proteinExistence type="predicted"/>
<name>A0AC58LRZ1_CASCN</name>
<evidence type="ECO:0000313" key="2">
    <source>
        <dbReference type="RefSeq" id="XP_073919922.1"/>
    </source>
</evidence>
<protein>
    <submittedName>
        <fullName evidence="2">Glycoprotein Xg isoform X1</fullName>
    </submittedName>
</protein>
<organism evidence="1 2">
    <name type="scientific">Castor canadensis</name>
    <name type="common">American beaver</name>
    <dbReference type="NCBI Taxonomy" id="51338"/>
    <lineage>
        <taxon>Eukaryota</taxon>
        <taxon>Metazoa</taxon>
        <taxon>Chordata</taxon>
        <taxon>Craniata</taxon>
        <taxon>Vertebrata</taxon>
        <taxon>Euteleostomi</taxon>
        <taxon>Mammalia</taxon>
        <taxon>Eutheria</taxon>
        <taxon>Euarchontoglires</taxon>
        <taxon>Glires</taxon>
        <taxon>Rodentia</taxon>
        <taxon>Castorimorpha</taxon>
        <taxon>Castoridae</taxon>
        <taxon>Castor</taxon>
    </lineage>
</organism>
<keyword evidence="1" id="KW-1185">Reference proteome</keyword>
<reference evidence="2" key="1">
    <citation type="submission" date="2025-08" db="UniProtKB">
        <authorList>
            <consortium name="RefSeq"/>
        </authorList>
    </citation>
    <scope>IDENTIFICATION</scope>
</reference>
<evidence type="ECO:0000313" key="1">
    <source>
        <dbReference type="Proteomes" id="UP001732720"/>
    </source>
</evidence>
<accession>A0AC58LRZ1</accession>
<dbReference type="RefSeq" id="XP_073919922.1">
    <property type="nucleotide sequence ID" value="XM_074063821.1"/>
</dbReference>
<sequence>MRPWRGWVALLCLVTQVQGQGDFDLADALDDSQPTKKPGSGLYPKLPDAPQPGRPDSGANIYPRLKPQPHPQPGNSDTSGGHSNDEDDGHQPSKPRPPTDGDDAASYDGSSGSPVARIVSPIVSVVVVALVGAGVTYFKSSRRAACLRDTGDAEAA</sequence>